<dbReference type="NCBIfam" id="TIGR01009">
    <property type="entry name" value="rpsC_bact"/>
    <property type="match status" value="1"/>
</dbReference>
<feature type="domain" description="Small ribosomal subunit protein uS3 C-terminal" evidence="10">
    <location>
        <begin position="610"/>
        <end position="693"/>
    </location>
</feature>
<dbReference type="GO" id="GO:0009507">
    <property type="term" value="C:chloroplast"/>
    <property type="evidence" value="ECO:0007669"/>
    <property type="project" value="UniProtKB-SubCell"/>
</dbReference>
<dbReference type="InterPro" id="IPR009019">
    <property type="entry name" value="KH_sf_prok-type"/>
</dbReference>
<proteinExistence type="inferred from homology"/>
<dbReference type="InterPro" id="IPR005704">
    <property type="entry name" value="Ribosomal_uS3_bac-typ"/>
</dbReference>
<dbReference type="GO" id="GO:0006412">
    <property type="term" value="P:translation"/>
    <property type="evidence" value="ECO:0007669"/>
    <property type="project" value="UniProtKB-UniRule"/>
</dbReference>
<dbReference type="Gene3D" id="3.30.1140.32">
    <property type="entry name" value="Ribosomal protein S3, C-terminal domain"/>
    <property type="match status" value="1"/>
</dbReference>
<evidence type="ECO:0000259" key="10">
    <source>
        <dbReference type="Pfam" id="PF00189"/>
    </source>
</evidence>
<name>A0A2U8GHD4_9CHLO</name>
<evidence type="ECO:0000256" key="7">
    <source>
        <dbReference type="RuleBase" id="RU003626"/>
    </source>
</evidence>
<dbReference type="PROSITE" id="PS00548">
    <property type="entry name" value="RIBOSOMAL_S3"/>
    <property type="match status" value="1"/>
</dbReference>
<dbReference type="CDD" id="cd02412">
    <property type="entry name" value="KH-II_30S_S3"/>
    <property type="match status" value="1"/>
</dbReference>
<comment type="subunit">
    <text evidence="5 7">Part of the 30S ribosomal subunit.</text>
</comment>
<dbReference type="PANTHER" id="PTHR11760:SF19">
    <property type="entry name" value="SMALL RIBOSOMAL SUBUNIT PROTEIN US3C"/>
    <property type="match status" value="1"/>
</dbReference>
<feature type="region of interest" description="Disordered" evidence="9">
    <location>
        <begin position="215"/>
        <end position="256"/>
    </location>
</feature>
<sequence length="699" mass="82466">MGQKINPLGFRVGITKKHQNQWFARFHKHQYAQTVLEDRFLRQTLFKLLPEIVEKQSSRSQVAPKISHIKIERGFIPYEIGIQIHAQNCEMFKSAVEKLQVQPQLIHNVLKNQVLLEQASLKAKEMNSLINNLSTSAATFDSRSEEANERDKETSNINIKKSYKVKNFQKRKNALKFFQERFLKNIYLLKEGKKISRKFKKTEFKITALHSAKGRSGTKKSSFTSASTKREKDFKNRNFSNSKNFRKDKNSFNKTLSKTQNKNKEISFDSKKTYNTIVKKYGAVQSNKMTRFVDLFVAQTNRKFINALKTEMNYWNKFLKNHKQQQIKKYGFLKEAPIGYQKKWSLIRLQKIKTQKNFVLIKLLKSLQKQALKKFENLRQEYLVLGTLSKTKTFAYFQRIRFIKSLRNYIQQVNKQLKNQKTTDRYAKNNIDLQNQQKNLLSLTEIALRKKFADIKNESLKVKFIDFLQEKVKQHRTRNISLYLATLSDSRKNLRKIRKFTKQQANFLFGIHLDASIREANESMQANYNNEERRRDCAERVKNKVLQTIKQINRKNELQKTFQEIFFEQLQKLKTTYLMNLELTPKISFKFYSVKPENLETKASFVADSIVDDLEKRKAFRRVIKKAKEDLMKTSKVKGVKIQVSGRLNGAEIARSEWVRSGRVPLQTLRANIDYCYKTAYTIYGIIGVKVWIYKGYTK</sequence>
<geneLocation type="chloroplast" evidence="11"/>
<dbReference type="InterPro" id="IPR057258">
    <property type="entry name" value="Ribosomal_uS3"/>
</dbReference>
<dbReference type="Pfam" id="PF00189">
    <property type="entry name" value="Ribosomal_S3_C"/>
    <property type="match status" value="1"/>
</dbReference>
<keyword evidence="3 5" id="KW-0687">Ribonucleoprotein</keyword>
<evidence type="ECO:0000256" key="3">
    <source>
        <dbReference type="ARBA" id="ARBA00023274"/>
    </source>
</evidence>
<evidence type="ECO:0000256" key="9">
    <source>
        <dbReference type="SAM" id="MobiDB-lite"/>
    </source>
</evidence>
<dbReference type="SUPFAM" id="SSF54814">
    <property type="entry name" value="Prokaryotic type KH domain (KH-domain type II)"/>
    <property type="match status" value="1"/>
</dbReference>
<keyword evidence="7 11" id="KW-0150">Chloroplast</keyword>
<keyword evidence="2 5" id="KW-0689">Ribosomal protein</keyword>
<organism evidence="11">
    <name type="scientific">Pediastrum angulosum</name>
    <dbReference type="NCBI Taxonomy" id="271408"/>
    <lineage>
        <taxon>Eukaryota</taxon>
        <taxon>Viridiplantae</taxon>
        <taxon>Chlorophyta</taxon>
        <taxon>core chlorophytes</taxon>
        <taxon>Chlorophyceae</taxon>
        <taxon>CS clade</taxon>
        <taxon>Sphaeropleales</taxon>
        <taxon>Hydrodictyaceae</taxon>
        <taxon>Pediastrum</taxon>
    </lineage>
</organism>
<accession>A0A2U8GHD4</accession>
<dbReference type="EMBL" id="MF276977">
    <property type="protein sequence ID" value="AWI68107.1"/>
    <property type="molecule type" value="Genomic_DNA"/>
</dbReference>
<evidence type="ECO:0000313" key="11">
    <source>
        <dbReference type="EMBL" id="AWI68107.1"/>
    </source>
</evidence>
<dbReference type="GO" id="GO:0022627">
    <property type="term" value="C:cytosolic small ribosomal subunit"/>
    <property type="evidence" value="ECO:0007669"/>
    <property type="project" value="TreeGrafter"/>
</dbReference>
<dbReference type="InterPro" id="IPR036419">
    <property type="entry name" value="Ribosomal_S3_C_sf"/>
</dbReference>
<comment type="subcellular location">
    <subcellularLocation>
        <location evidence="5 7">Plastid</location>
        <location evidence="5 7">Chloroplast</location>
    </subcellularLocation>
</comment>
<evidence type="ECO:0000256" key="4">
    <source>
        <dbReference type="ARBA" id="ARBA00035154"/>
    </source>
</evidence>
<feature type="coiled-coil region" evidence="8">
    <location>
        <begin position="361"/>
        <end position="423"/>
    </location>
</feature>
<keyword evidence="8" id="KW-0175">Coiled coil</keyword>
<evidence type="ECO:0000256" key="8">
    <source>
        <dbReference type="SAM" id="Coils"/>
    </source>
</evidence>
<evidence type="ECO:0000256" key="5">
    <source>
        <dbReference type="HAMAP-Rule" id="MF_01309"/>
    </source>
</evidence>
<dbReference type="InterPro" id="IPR001351">
    <property type="entry name" value="Ribosomal_uS3_C"/>
</dbReference>
<evidence type="ECO:0000256" key="2">
    <source>
        <dbReference type="ARBA" id="ARBA00022980"/>
    </source>
</evidence>
<evidence type="ECO:0000256" key="1">
    <source>
        <dbReference type="ARBA" id="ARBA00010761"/>
    </source>
</evidence>
<protein>
    <recommendedName>
        <fullName evidence="4 5">Small ribosomal subunit protein uS3c</fullName>
    </recommendedName>
</protein>
<evidence type="ECO:0000256" key="6">
    <source>
        <dbReference type="RuleBase" id="RU003624"/>
    </source>
</evidence>
<gene>
    <name evidence="5 11" type="primary">rps3</name>
</gene>
<dbReference type="AlphaFoldDB" id="A0A2U8GHD4"/>
<dbReference type="RefSeq" id="YP_009491946.1">
    <property type="nucleotide sequence ID" value="NC_037919.1"/>
</dbReference>
<dbReference type="GO" id="GO:0003735">
    <property type="term" value="F:structural constituent of ribosome"/>
    <property type="evidence" value="ECO:0007669"/>
    <property type="project" value="InterPro"/>
</dbReference>
<dbReference type="InterPro" id="IPR018280">
    <property type="entry name" value="Ribosomal_uS3_CS"/>
</dbReference>
<dbReference type="GO" id="GO:0003723">
    <property type="term" value="F:RNA binding"/>
    <property type="evidence" value="ECO:0007669"/>
    <property type="project" value="InterPro"/>
</dbReference>
<dbReference type="HAMAP" id="MF_01309_B">
    <property type="entry name" value="Ribosomal_uS3_B"/>
    <property type="match status" value="1"/>
</dbReference>
<reference evidence="11" key="1">
    <citation type="journal article" date="2018" name="Am. J. Bot.">
        <title>Organellar phylogenomics inform systematics in the green algal family Hydrodictyaceae (Chlorophyceae) and provide clues to the complex evolutionary history of plastid genomes in the green algal tree of life.</title>
        <authorList>
            <person name="McManus H.A."/>
            <person name="Fucikova K."/>
            <person name="Lewis P.O."/>
            <person name="Lewis L.A."/>
            <person name="Karol K.G."/>
        </authorList>
    </citation>
    <scope>NUCLEOTIDE SEQUENCE</scope>
</reference>
<dbReference type="GeneID" id="36951518"/>
<dbReference type="SUPFAM" id="SSF54821">
    <property type="entry name" value="Ribosomal protein S3 C-terminal domain"/>
    <property type="match status" value="1"/>
</dbReference>
<keyword evidence="7 11" id="KW-0934">Plastid</keyword>
<comment type="similarity">
    <text evidence="1 5 6">Belongs to the universal ribosomal protein uS3 family.</text>
</comment>
<dbReference type="PANTHER" id="PTHR11760">
    <property type="entry name" value="30S/40S RIBOSOMAL PROTEIN S3"/>
    <property type="match status" value="1"/>
</dbReference>